<organism evidence="3 4">
    <name type="scientific">Callorhinchus milii</name>
    <name type="common">Ghost shark</name>
    <dbReference type="NCBI Taxonomy" id="7868"/>
    <lineage>
        <taxon>Eukaryota</taxon>
        <taxon>Metazoa</taxon>
        <taxon>Chordata</taxon>
        <taxon>Craniata</taxon>
        <taxon>Vertebrata</taxon>
        <taxon>Chondrichthyes</taxon>
        <taxon>Holocephali</taxon>
        <taxon>Chimaeriformes</taxon>
        <taxon>Callorhinchidae</taxon>
        <taxon>Callorhinchus</taxon>
    </lineage>
</organism>
<name>A0A4W3H931_CALMI</name>
<reference evidence="3" key="5">
    <citation type="submission" date="2025-09" db="UniProtKB">
        <authorList>
            <consortium name="Ensembl"/>
        </authorList>
    </citation>
    <scope>IDENTIFICATION</scope>
</reference>
<evidence type="ECO:0000259" key="2">
    <source>
        <dbReference type="Pfam" id="PF16568"/>
    </source>
</evidence>
<dbReference type="Ensembl" id="ENSCMIT00000006600.1">
    <property type="protein sequence ID" value="ENSCMIP00000006389.1"/>
    <property type="gene ID" value="ENSCMIG00000003641.1"/>
</dbReference>
<keyword evidence="1" id="KW-0732">Signal</keyword>
<evidence type="ECO:0000313" key="4">
    <source>
        <dbReference type="Proteomes" id="UP000314986"/>
    </source>
</evidence>
<evidence type="ECO:0000313" key="3">
    <source>
        <dbReference type="Ensembl" id="ENSCMIP00000006389.1"/>
    </source>
</evidence>
<keyword evidence="4" id="KW-1185">Reference proteome</keyword>
<dbReference type="AlphaFoldDB" id="A0A4W3H931"/>
<feature type="domain" description="Sam68 tyrosine-rich" evidence="2">
    <location>
        <begin position="31"/>
        <end position="54"/>
    </location>
</feature>
<dbReference type="Proteomes" id="UP000314986">
    <property type="component" value="Unassembled WGS sequence"/>
</dbReference>
<dbReference type="STRING" id="7868.ENSCMIP00000006389"/>
<reference evidence="4" key="2">
    <citation type="journal article" date="2007" name="PLoS Biol.">
        <title>Survey sequencing and comparative analysis of the elephant shark (Callorhinchus milii) genome.</title>
        <authorList>
            <person name="Venkatesh B."/>
            <person name="Kirkness E.F."/>
            <person name="Loh Y.H."/>
            <person name="Halpern A.L."/>
            <person name="Lee A.P."/>
            <person name="Johnson J."/>
            <person name="Dandona N."/>
            <person name="Viswanathan L.D."/>
            <person name="Tay A."/>
            <person name="Venter J.C."/>
            <person name="Strausberg R.L."/>
            <person name="Brenner S."/>
        </authorList>
    </citation>
    <scope>NUCLEOTIDE SEQUENCE [LARGE SCALE GENOMIC DNA]</scope>
</reference>
<reference evidence="4" key="1">
    <citation type="journal article" date="2006" name="Science">
        <title>Ancient noncoding elements conserved in the human genome.</title>
        <authorList>
            <person name="Venkatesh B."/>
            <person name="Kirkness E.F."/>
            <person name="Loh Y.H."/>
            <person name="Halpern A.L."/>
            <person name="Lee A.P."/>
            <person name="Johnson J."/>
            <person name="Dandona N."/>
            <person name="Viswanathan L.D."/>
            <person name="Tay A."/>
            <person name="Venter J.C."/>
            <person name="Strausberg R.L."/>
            <person name="Brenner S."/>
        </authorList>
    </citation>
    <scope>NUCLEOTIDE SEQUENCE [LARGE SCALE GENOMIC DNA]</scope>
</reference>
<dbReference type="InParanoid" id="A0A4W3H931"/>
<feature type="chain" id="PRO_5021463422" evidence="1">
    <location>
        <begin position="21"/>
        <end position="84"/>
    </location>
</feature>
<sequence>MVCCLCINLTPFCWIQCVCDADCDLFLVLHSASDYYDYAHGTSQESYDSYGQEEWTNSNIQRMKAPPTRAAKGAFREHPYVPRY</sequence>
<dbReference type="InterPro" id="IPR032335">
    <property type="entry name" value="Sam68-YY"/>
</dbReference>
<dbReference type="Pfam" id="PF16568">
    <property type="entry name" value="Sam68-YY"/>
    <property type="match status" value="1"/>
</dbReference>
<evidence type="ECO:0000256" key="1">
    <source>
        <dbReference type="SAM" id="SignalP"/>
    </source>
</evidence>
<protein>
    <submittedName>
        <fullName evidence="3">KH domain-containing, RNA-binding, signal transduction-associated protein 3-like</fullName>
    </submittedName>
</protein>
<reference evidence="3" key="4">
    <citation type="submission" date="2025-08" db="UniProtKB">
        <authorList>
            <consortium name="Ensembl"/>
        </authorList>
    </citation>
    <scope>IDENTIFICATION</scope>
</reference>
<proteinExistence type="predicted"/>
<reference evidence="4" key="3">
    <citation type="journal article" date="2014" name="Nature">
        <title>Elephant shark genome provides unique insights into gnathostome evolution.</title>
        <authorList>
            <consortium name="International Elephant Shark Genome Sequencing Consortium"/>
            <person name="Venkatesh B."/>
            <person name="Lee A.P."/>
            <person name="Ravi V."/>
            <person name="Maurya A.K."/>
            <person name="Lian M.M."/>
            <person name="Swann J.B."/>
            <person name="Ohta Y."/>
            <person name="Flajnik M.F."/>
            <person name="Sutoh Y."/>
            <person name="Kasahara M."/>
            <person name="Hoon S."/>
            <person name="Gangu V."/>
            <person name="Roy S.W."/>
            <person name="Irimia M."/>
            <person name="Korzh V."/>
            <person name="Kondrychyn I."/>
            <person name="Lim Z.W."/>
            <person name="Tay B.H."/>
            <person name="Tohari S."/>
            <person name="Kong K.W."/>
            <person name="Ho S."/>
            <person name="Lorente-Galdos B."/>
            <person name="Quilez J."/>
            <person name="Marques-Bonet T."/>
            <person name="Raney B.J."/>
            <person name="Ingham P.W."/>
            <person name="Tay A."/>
            <person name="Hillier L.W."/>
            <person name="Minx P."/>
            <person name="Boehm T."/>
            <person name="Wilson R.K."/>
            <person name="Brenner S."/>
            <person name="Warren W.C."/>
        </authorList>
    </citation>
    <scope>NUCLEOTIDE SEQUENCE [LARGE SCALE GENOMIC DNA]</scope>
</reference>
<accession>A0A4W3H931</accession>
<feature type="signal peptide" evidence="1">
    <location>
        <begin position="1"/>
        <end position="20"/>
    </location>
</feature>